<dbReference type="Proteomes" id="UP000015105">
    <property type="component" value="Chromosome 6D"/>
</dbReference>
<evidence type="ECO:0000313" key="5">
    <source>
        <dbReference type="Proteomes" id="UP000015105"/>
    </source>
</evidence>
<dbReference type="InterPro" id="IPR001128">
    <property type="entry name" value="Cyt_P450"/>
</dbReference>
<sequence length="343" mass="38414">ELPQAVGSLASVAGEAFFLPLYDLFLTYGGVFRLNFGPKSFLIVSDPDVAKHILRDNSKAYSKGILAEILEFVMGTGLIPADGEVWRVRRRAIVPALHQKVLASYSQSNFCVYCFLSSVVLHFYSLEYCVRQYVTAMIGLFGNASDRLCQKLDKAASDGEDVEMESLFSRLTLDVIGKAVFNYDFDSLSYDNGIVEAVYVTLREAEMRSTSPIPTWEIPIWKDISPRQRKVNEALALINNILDELIATCKRMVDEEDLQFHEEYMNEKDPSILHFLLASGDDVSSKQLRDDLMTMLIAGHETSAAVLTWTFYLLSKYPNVMSKLQAEADAVLGDGLPTIDDVK</sequence>
<dbReference type="GO" id="GO:0005506">
    <property type="term" value="F:iron ion binding"/>
    <property type="evidence" value="ECO:0007669"/>
    <property type="project" value="InterPro"/>
</dbReference>
<name>A0A453Q340_AEGTS</name>
<comment type="similarity">
    <text evidence="1">Belongs to the cytochrome P450 family.</text>
</comment>
<dbReference type="SUPFAM" id="SSF48264">
    <property type="entry name" value="Cytochrome P450"/>
    <property type="match status" value="1"/>
</dbReference>
<dbReference type="EnsemblPlants" id="AET6Gv20956300.10">
    <property type="protein sequence ID" value="AET6Gv20956300.10"/>
    <property type="gene ID" value="AET6Gv20956300"/>
</dbReference>
<keyword evidence="3" id="KW-0472">Membrane</keyword>
<reference evidence="4" key="4">
    <citation type="submission" date="2019-03" db="UniProtKB">
        <authorList>
            <consortium name="EnsemblPlants"/>
        </authorList>
    </citation>
    <scope>IDENTIFICATION</scope>
</reference>
<reference evidence="4" key="3">
    <citation type="journal article" date="2017" name="Nature">
        <title>Genome sequence of the progenitor of the wheat D genome Aegilops tauschii.</title>
        <authorList>
            <person name="Luo M.C."/>
            <person name="Gu Y.Q."/>
            <person name="Puiu D."/>
            <person name="Wang H."/>
            <person name="Twardziok S.O."/>
            <person name="Deal K.R."/>
            <person name="Huo N."/>
            <person name="Zhu T."/>
            <person name="Wang L."/>
            <person name="Wang Y."/>
            <person name="McGuire P.E."/>
            <person name="Liu S."/>
            <person name="Long H."/>
            <person name="Ramasamy R.K."/>
            <person name="Rodriguez J.C."/>
            <person name="Van S.L."/>
            <person name="Yuan L."/>
            <person name="Wang Z."/>
            <person name="Xia Z."/>
            <person name="Xiao L."/>
            <person name="Anderson O.D."/>
            <person name="Ouyang S."/>
            <person name="Liang Y."/>
            <person name="Zimin A.V."/>
            <person name="Pertea G."/>
            <person name="Qi P."/>
            <person name="Bennetzen J.L."/>
            <person name="Dai X."/>
            <person name="Dawson M.W."/>
            <person name="Muller H.G."/>
            <person name="Kugler K."/>
            <person name="Rivarola-Duarte L."/>
            <person name="Spannagl M."/>
            <person name="Mayer K.F.X."/>
            <person name="Lu F.H."/>
            <person name="Bevan M.W."/>
            <person name="Leroy P."/>
            <person name="Li P."/>
            <person name="You F.M."/>
            <person name="Sun Q."/>
            <person name="Liu Z."/>
            <person name="Lyons E."/>
            <person name="Wicker T."/>
            <person name="Salzberg S.L."/>
            <person name="Devos K.M."/>
            <person name="Dvorak J."/>
        </authorList>
    </citation>
    <scope>NUCLEOTIDE SEQUENCE [LARGE SCALE GENOMIC DNA]</scope>
    <source>
        <strain evidence="4">cv. AL8/78</strain>
    </source>
</reference>
<dbReference type="AlphaFoldDB" id="A0A453Q340"/>
<dbReference type="PANTHER" id="PTHR24291">
    <property type="entry name" value="CYTOCHROME P450 FAMILY 4"/>
    <property type="match status" value="1"/>
</dbReference>
<dbReference type="Gene3D" id="1.10.630.10">
    <property type="entry name" value="Cytochrome P450"/>
    <property type="match status" value="1"/>
</dbReference>
<dbReference type="InterPro" id="IPR036396">
    <property type="entry name" value="Cyt_P450_sf"/>
</dbReference>
<keyword evidence="2" id="KW-0812">Transmembrane</keyword>
<evidence type="ECO:0000313" key="4">
    <source>
        <dbReference type="EnsemblPlants" id="AET6Gv20956300.10"/>
    </source>
</evidence>
<dbReference type="InterPro" id="IPR050196">
    <property type="entry name" value="Cytochrome_P450_Monoox"/>
</dbReference>
<dbReference type="GO" id="GO:0016705">
    <property type="term" value="F:oxidoreductase activity, acting on paired donors, with incorporation or reduction of molecular oxygen"/>
    <property type="evidence" value="ECO:0007669"/>
    <property type="project" value="InterPro"/>
</dbReference>
<dbReference type="InterPro" id="IPR002401">
    <property type="entry name" value="Cyt_P450_E_grp-I"/>
</dbReference>
<accession>A0A453Q340</accession>
<reference evidence="4" key="5">
    <citation type="journal article" date="2021" name="G3 (Bethesda)">
        <title>Aegilops tauschii genome assembly Aet v5.0 features greater sequence contiguity and improved annotation.</title>
        <authorList>
            <person name="Wang L."/>
            <person name="Zhu T."/>
            <person name="Rodriguez J.C."/>
            <person name="Deal K.R."/>
            <person name="Dubcovsky J."/>
            <person name="McGuire P.E."/>
            <person name="Lux T."/>
            <person name="Spannagl M."/>
            <person name="Mayer K.F.X."/>
            <person name="Baldrich P."/>
            <person name="Meyers B.C."/>
            <person name="Huo N."/>
            <person name="Gu Y.Q."/>
            <person name="Zhou H."/>
            <person name="Devos K.M."/>
            <person name="Bennetzen J.L."/>
            <person name="Unver T."/>
            <person name="Budak H."/>
            <person name="Gulick P.J."/>
            <person name="Galiba G."/>
            <person name="Kalapos B."/>
            <person name="Nelson D.R."/>
            <person name="Li P."/>
            <person name="You F.M."/>
            <person name="Luo M.C."/>
            <person name="Dvorak J."/>
        </authorList>
    </citation>
    <scope>NUCLEOTIDE SEQUENCE [LARGE SCALE GENOMIC DNA]</scope>
    <source>
        <strain evidence="4">cv. AL8/78</strain>
    </source>
</reference>
<dbReference type="GO" id="GO:0020037">
    <property type="term" value="F:heme binding"/>
    <property type="evidence" value="ECO:0007669"/>
    <property type="project" value="InterPro"/>
</dbReference>
<dbReference type="PRINTS" id="PR00463">
    <property type="entry name" value="EP450I"/>
</dbReference>
<evidence type="ECO:0000256" key="1">
    <source>
        <dbReference type="ARBA" id="ARBA00010617"/>
    </source>
</evidence>
<dbReference type="GO" id="GO:0009507">
    <property type="term" value="C:chloroplast"/>
    <property type="evidence" value="ECO:0007669"/>
    <property type="project" value="TreeGrafter"/>
</dbReference>
<reference evidence="5" key="2">
    <citation type="journal article" date="2017" name="Nat. Plants">
        <title>The Aegilops tauschii genome reveals multiple impacts of transposons.</title>
        <authorList>
            <person name="Zhao G."/>
            <person name="Zou C."/>
            <person name="Li K."/>
            <person name="Wang K."/>
            <person name="Li T."/>
            <person name="Gao L."/>
            <person name="Zhang X."/>
            <person name="Wang H."/>
            <person name="Yang Z."/>
            <person name="Liu X."/>
            <person name="Jiang W."/>
            <person name="Mao L."/>
            <person name="Kong X."/>
            <person name="Jiao Y."/>
            <person name="Jia J."/>
        </authorList>
    </citation>
    <scope>NUCLEOTIDE SEQUENCE [LARGE SCALE GENOMIC DNA]</scope>
    <source>
        <strain evidence="5">cv. AL8/78</strain>
    </source>
</reference>
<reference evidence="5" key="1">
    <citation type="journal article" date="2014" name="Science">
        <title>Ancient hybridizations among the ancestral genomes of bread wheat.</title>
        <authorList>
            <consortium name="International Wheat Genome Sequencing Consortium,"/>
            <person name="Marcussen T."/>
            <person name="Sandve S.R."/>
            <person name="Heier L."/>
            <person name="Spannagl M."/>
            <person name="Pfeifer M."/>
            <person name="Jakobsen K.S."/>
            <person name="Wulff B.B."/>
            <person name="Steuernagel B."/>
            <person name="Mayer K.F."/>
            <person name="Olsen O.A."/>
        </authorList>
    </citation>
    <scope>NUCLEOTIDE SEQUENCE [LARGE SCALE GENOMIC DNA]</scope>
    <source>
        <strain evidence="5">cv. AL8/78</strain>
    </source>
</reference>
<evidence type="ECO:0000256" key="3">
    <source>
        <dbReference type="ARBA" id="ARBA00022989"/>
    </source>
</evidence>
<dbReference type="PANTHER" id="PTHR24291:SF171">
    <property type="entry name" value="PROTEIN LUTEIN DEFICIENT 5, CHLOROPLASTIC"/>
    <property type="match status" value="1"/>
</dbReference>
<keyword evidence="3" id="KW-1133">Transmembrane helix</keyword>
<dbReference type="GO" id="GO:0016123">
    <property type="term" value="P:xanthophyll biosynthetic process"/>
    <property type="evidence" value="ECO:0007669"/>
    <property type="project" value="TreeGrafter"/>
</dbReference>
<dbReference type="Pfam" id="PF00067">
    <property type="entry name" value="p450"/>
    <property type="match status" value="2"/>
</dbReference>
<proteinExistence type="inferred from homology"/>
<dbReference type="Gramene" id="AET6Gv20956300.10">
    <property type="protein sequence ID" value="AET6Gv20956300.10"/>
    <property type="gene ID" value="AET6Gv20956300"/>
</dbReference>
<evidence type="ECO:0000256" key="2">
    <source>
        <dbReference type="ARBA" id="ARBA00022692"/>
    </source>
</evidence>
<evidence type="ECO:0008006" key="6">
    <source>
        <dbReference type="Google" id="ProtNLM"/>
    </source>
</evidence>
<dbReference type="GO" id="GO:0010291">
    <property type="term" value="F:beta-carotene 3-hydroxylase activity"/>
    <property type="evidence" value="ECO:0007669"/>
    <property type="project" value="TreeGrafter"/>
</dbReference>
<keyword evidence="5" id="KW-1185">Reference proteome</keyword>
<organism evidence="4 5">
    <name type="scientific">Aegilops tauschii subsp. strangulata</name>
    <name type="common">Goatgrass</name>
    <dbReference type="NCBI Taxonomy" id="200361"/>
    <lineage>
        <taxon>Eukaryota</taxon>
        <taxon>Viridiplantae</taxon>
        <taxon>Streptophyta</taxon>
        <taxon>Embryophyta</taxon>
        <taxon>Tracheophyta</taxon>
        <taxon>Spermatophyta</taxon>
        <taxon>Magnoliopsida</taxon>
        <taxon>Liliopsida</taxon>
        <taxon>Poales</taxon>
        <taxon>Poaceae</taxon>
        <taxon>BOP clade</taxon>
        <taxon>Pooideae</taxon>
        <taxon>Triticodae</taxon>
        <taxon>Triticeae</taxon>
        <taxon>Triticinae</taxon>
        <taxon>Aegilops</taxon>
    </lineage>
</organism>
<protein>
    <recommendedName>
        <fullName evidence="6">Cytochrome P450</fullName>
    </recommendedName>
</protein>